<dbReference type="Proteomes" id="UP000178129">
    <property type="component" value="Unassembled WGS sequence"/>
</dbReference>
<reference evidence="2" key="1">
    <citation type="submission" date="2016-03" db="EMBL/GenBank/DDBJ databases">
        <authorList>
            <person name="Ploux O."/>
        </authorList>
    </citation>
    <scope>NUCLEOTIDE SEQUENCE [LARGE SCALE GENOMIC DNA]</scope>
    <source>
        <strain evidence="2">UK7</strain>
    </source>
</reference>
<name>A0A1E1LN33_9HELO</name>
<proteinExistence type="predicted"/>
<comment type="caution">
    <text evidence="1">The sequence shown here is derived from an EMBL/GenBank/DDBJ whole genome shotgun (WGS) entry which is preliminary data.</text>
</comment>
<evidence type="ECO:0000313" key="1">
    <source>
        <dbReference type="EMBL" id="CZT11219.1"/>
    </source>
</evidence>
<accession>A0A1E1LN33</accession>
<dbReference type="EMBL" id="FJUW01000061">
    <property type="protein sequence ID" value="CZT11219.1"/>
    <property type="molecule type" value="Genomic_DNA"/>
</dbReference>
<protein>
    <submittedName>
        <fullName evidence="1">Uncharacterized protein</fullName>
    </submittedName>
</protein>
<organism evidence="1 2">
    <name type="scientific">Rhynchosporium graminicola</name>
    <dbReference type="NCBI Taxonomy" id="2792576"/>
    <lineage>
        <taxon>Eukaryota</taxon>
        <taxon>Fungi</taxon>
        <taxon>Dikarya</taxon>
        <taxon>Ascomycota</taxon>
        <taxon>Pezizomycotina</taxon>
        <taxon>Leotiomycetes</taxon>
        <taxon>Helotiales</taxon>
        <taxon>Ploettnerulaceae</taxon>
        <taxon>Rhynchosporium</taxon>
    </lineage>
</organism>
<sequence length="107" mass="11962">MNIDRVPSPSEGPAAACIPATSLAKLRVIKATRNVRKYGRMRQISQSITLSFVLCHVVIRFRENNLPTLLNLAINFLPTSRRVVSEAKEIRFVECPAKANVPASFHF</sequence>
<evidence type="ECO:0000313" key="2">
    <source>
        <dbReference type="Proteomes" id="UP000178129"/>
    </source>
</evidence>
<keyword evidence="2" id="KW-1185">Reference proteome</keyword>
<dbReference type="InParanoid" id="A0A1E1LN33"/>
<gene>
    <name evidence="1" type="ORF">RCO7_15124</name>
</gene>
<dbReference type="AlphaFoldDB" id="A0A1E1LN33"/>